<dbReference type="Gene3D" id="3.20.20.80">
    <property type="entry name" value="Glycosidases"/>
    <property type="match status" value="1"/>
</dbReference>
<reference evidence="4" key="2">
    <citation type="journal article" date="2021" name="Sci. Rep.">
        <title>The distribution of antibiotic resistance genes in chicken gut microbiota commensals.</title>
        <authorList>
            <person name="Juricova H."/>
            <person name="Matiasovicova J."/>
            <person name="Kubasova T."/>
            <person name="Cejkova D."/>
            <person name="Rychlik I."/>
        </authorList>
    </citation>
    <scope>NUCLEOTIDE SEQUENCE</scope>
    <source>
        <strain evidence="4">An582</strain>
    </source>
</reference>
<dbReference type="CDD" id="cd06414">
    <property type="entry name" value="GH25_LytC-like"/>
    <property type="match status" value="1"/>
</dbReference>
<protein>
    <submittedName>
        <fullName evidence="4">Lysozyme</fullName>
    </submittedName>
</protein>
<feature type="signal peptide" evidence="3">
    <location>
        <begin position="1"/>
        <end position="26"/>
    </location>
</feature>
<organism evidence="4 5">
    <name type="scientific">Mordavella massiliensis</name>
    <dbReference type="NCBI Taxonomy" id="1871024"/>
    <lineage>
        <taxon>Bacteria</taxon>
        <taxon>Bacillati</taxon>
        <taxon>Bacillota</taxon>
        <taxon>Clostridia</taxon>
        <taxon>Eubacteriales</taxon>
        <taxon>Clostridiaceae</taxon>
        <taxon>Mordavella</taxon>
    </lineage>
</organism>
<comment type="caution">
    <text evidence="4">The sequence shown here is derived from an EMBL/GenBank/DDBJ whole genome shotgun (WGS) entry which is preliminary data.</text>
</comment>
<gene>
    <name evidence="4" type="ORF">H6A20_05280</name>
</gene>
<comment type="similarity">
    <text evidence="1">Belongs to the glycosyl hydrolase 25 family.</text>
</comment>
<dbReference type="Proteomes" id="UP000705508">
    <property type="component" value="Unassembled WGS sequence"/>
</dbReference>
<reference evidence="4" key="1">
    <citation type="submission" date="2020-08" db="EMBL/GenBank/DDBJ databases">
        <authorList>
            <person name="Cejkova D."/>
            <person name="Kubasova T."/>
            <person name="Jahodarova E."/>
            <person name="Rychlik I."/>
        </authorList>
    </citation>
    <scope>NUCLEOTIDE SEQUENCE</scope>
    <source>
        <strain evidence="4">An582</strain>
    </source>
</reference>
<dbReference type="InterPro" id="IPR017853">
    <property type="entry name" value="GH"/>
</dbReference>
<dbReference type="GO" id="GO:0016052">
    <property type="term" value="P:carbohydrate catabolic process"/>
    <property type="evidence" value="ECO:0007669"/>
    <property type="project" value="TreeGrafter"/>
</dbReference>
<evidence type="ECO:0000256" key="2">
    <source>
        <dbReference type="SAM" id="MobiDB-lite"/>
    </source>
</evidence>
<dbReference type="Pfam" id="PF01183">
    <property type="entry name" value="Glyco_hydro_25"/>
    <property type="match status" value="1"/>
</dbReference>
<feature type="chain" id="PRO_5038787959" evidence="3">
    <location>
        <begin position="27"/>
        <end position="297"/>
    </location>
</feature>
<dbReference type="InterPro" id="IPR002053">
    <property type="entry name" value="Glyco_hydro_25"/>
</dbReference>
<proteinExistence type="inferred from homology"/>
<evidence type="ECO:0000313" key="4">
    <source>
        <dbReference type="EMBL" id="MBM6948075.1"/>
    </source>
</evidence>
<name>A0A938X9S0_9CLOT</name>
<accession>A0A938X9S0</accession>
<dbReference type="PROSITE" id="PS51904">
    <property type="entry name" value="GLYCOSYL_HYDROL_F25_2"/>
    <property type="match status" value="1"/>
</dbReference>
<dbReference type="GO" id="GO:0009253">
    <property type="term" value="P:peptidoglycan catabolic process"/>
    <property type="evidence" value="ECO:0007669"/>
    <property type="project" value="InterPro"/>
</dbReference>
<dbReference type="PANTHER" id="PTHR34135:SF2">
    <property type="entry name" value="LYSOZYME"/>
    <property type="match status" value="1"/>
</dbReference>
<dbReference type="EMBL" id="JACJKS010000005">
    <property type="protein sequence ID" value="MBM6948075.1"/>
    <property type="molecule type" value="Genomic_DNA"/>
</dbReference>
<feature type="region of interest" description="Disordered" evidence="2">
    <location>
        <begin position="26"/>
        <end position="46"/>
    </location>
</feature>
<evidence type="ECO:0000313" key="5">
    <source>
        <dbReference type="Proteomes" id="UP000705508"/>
    </source>
</evidence>
<evidence type="ECO:0000256" key="1">
    <source>
        <dbReference type="ARBA" id="ARBA00010646"/>
    </source>
</evidence>
<dbReference type="GO" id="GO:0003796">
    <property type="term" value="F:lysozyme activity"/>
    <property type="evidence" value="ECO:0007669"/>
    <property type="project" value="InterPro"/>
</dbReference>
<evidence type="ECO:0000256" key="3">
    <source>
        <dbReference type="SAM" id="SignalP"/>
    </source>
</evidence>
<dbReference type="PROSITE" id="PS51257">
    <property type="entry name" value="PROKAR_LIPOPROTEIN"/>
    <property type="match status" value="1"/>
</dbReference>
<dbReference type="GO" id="GO:0016998">
    <property type="term" value="P:cell wall macromolecule catabolic process"/>
    <property type="evidence" value="ECO:0007669"/>
    <property type="project" value="InterPro"/>
</dbReference>
<keyword evidence="3" id="KW-0732">Signal</keyword>
<dbReference type="AlphaFoldDB" id="A0A938X9S0"/>
<dbReference type="PANTHER" id="PTHR34135">
    <property type="entry name" value="LYSOZYME"/>
    <property type="match status" value="1"/>
</dbReference>
<sequence>MVRKNRRYLLCLMAAALSVLSLSGCAPGGKPQEEKPQEAAQEEAGTGQAGTLDFVDVYGETYRMDINPSVPKKEYRDDGFSRTDGRAAYEDETYLSRPGVDVSQYQGQIDWEKVKADGFEFAMIRIGYRGYGEEGTLNPDPCFQDNMKNARNAGLDVGVYFFSQAVDREEALEEADFVLELLQGSELQMPVVYDPEHILYDEARTDHVSGEQFTENTKVFCERIREAGYEPMIYSNMLWEAFELDLEELEGYPVWYADYEPLPQTPYHFAMWQYTNEGTVDGIEGPVDLNIEMSKRK</sequence>
<dbReference type="SUPFAM" id="SSF51445">
    <property type="entry name" value="(Trans)glycosidases"/>
    <property type="match status" value="1"/>
</dbReference>